<proteinExistence type="inferred from homology"/>
<reference evidence="4 5" key="1">
    <citation type="journal article" date="2011" name="Genome Res.">
        <title>Phylogeny-wide analysis of social amoeba genomes highlights ancient origins for complex intercellular communication.</title>
        <authorList>
            <person name="Heidel A.J."/>
            <person name="Lawal H.M."/>
            <person name="Felder M."/>
            <person name="Schilde C."/>
            <person name="Helps N.R."/>
            <person name="Tunggal B."/>
            <person name="Rivero F."/>
            <person name="John U."/>
            <person name="Schleicher M."/>
            <person name="Eichinger L."/>
            <person name="Platzer M."/>
            <person name="Noegel A.A."/>
            <person name="Schaap P."/>
            <person name="Gloeckner G."/>
        </authorList>
    </citation>
    <scope>NUCLEOTIDE SEQUENCE [LARGE SCALE GENOMIC DNA]</scope>
    <source>
        <strain evidence="5">ATCC 26659 / Pp 5 / PN500</strain>
    </source>
</reference>
<comment type="similarity">
    <text evidence="1">Belongs to the VTI1 family.</text>
</comment>
<dbReference type="AlphaFoldDB" id="D3BEW8"/>
<keyword evidence="2" id="KW-0812">Transmembrane</keyword>
<evidence type="ECO:0000259" key="3">
    <source>
        <dbReference type="Pfam" id="PF05008"/>
    </source>
</evidence>
<dbReference type="GeneID" id="31362765"/>
<protein>
    <recommendedName>
        <fullName evidence="3">Vesicle transport v-SNARE N-terminal domain-containing protein</fullName>
    </recommendedName>
</protein>
<evidence type="ECO:0000256" key="2">
    <source>
        <dbReference type="SAM" id="Phobius"/>
    </source>
</evidence>
<keyword evidence="5" id="KW-1185">Reference proteome</keyword>
<name>D3BEW8_HETP5</name>
<dbReference type="InterPro" id="IPR010989">
    <property type="entry name" value="SNARE"/>
</dbReference>
<dbReference type="Proteomes" id="UP000001396">
    <property type="component" value="Unassembled WGS sequence"/>
</dbReference>
<dbReference type="GO" id="GO:0006886">
    <property type="term" value="P:intracellular protein transport"/>
    <property type="evidence" value="ECO:0007669"/>
    <property type="project" value="InterPro"/>
</dbReference>
<evidence type="ECO:0000256" key="1">
    <source>
        <dbReference type="ARBA" id="ARBA00006108"/>
    </source>
</evidence>
<dbReference type="OMA" id="IMEYEDD"/>
<dbReference type="InterPro" id="IPR038407">
    <property type="entry name" value="v-SNARE_N_sf"/>
</dbReference>
<feature type="transmembrane region" description="Helical" evidence="2">
    <location>
        <begin position="153"/>
        <end position="174"/>
    </location>
</feature>
<organism evidence="4 5">
    <name type="scientific">Heterostelium pallidum (strain ATCC 26659 / Pp 5 / PN500)</name>
    <name type="common">Cellular slime mold</name>
    <name type="synonym">Polysphondylium pallidum</name>
    <dbReference type="NCBI Taxonomy" id="670386"/>
    <lineage>
        <taxon>Eukaryota</taxon>
        <taxon>Amoebozoa</taxon>
        <taxon>Evosea</taxon>
        <taxon>Eumycetozoa</taxon>
        <taxon>Dictyostelia</taxon>
        <taxon>Acytosteliales</taxon>
        <taxon>Acytosteliaceae</taxon>
        <taxon>Heterostelium</taxon>
    </lineage>
</organism>
<dbReference type="EMBL" id="ADBJ01000031">
    <property type="protein sequence ID" value="EFA80449.1"/>
    <property type="molecule type" value="Genomic_DNA"/>
</dbReference>
<comment type="caution">
    <text evidence="4">The sequence shown here is derived from an EMBL/GenBank/DDBJ whole genome shotgun (WGS) entry which is preliminary data.</text>
</comment>
<sequence length="187" mass="21419">MDHVFTHYEQDFNELADSIHCNLNSLSNHSVSNDEKIILINKIECDLEEAQEIVQQLEFSAQNSGTITTARPKIVAFNNIIRERTKELESITGVQVKGGVEKKKIRFDEANIIVREDVDNYVEEEDLGDLRAKEELYLGMDRKGCIPFIKRNALKITVITILSLTIAFIVIFVYTRKNSKNPEKPVH</sequence>
<evidence type="ECO:0000313" key="5">
    <source>
        <dbReference type="Proteomes" id="UP000001396"/>
    </source>
</evidence>
<dbReference type="Pfam" id="PF05008">
    <property type="entry name" value="V-SNARE"/>
    <property type="match status" value="1"/>
</dbReference>
<accession>D3BEW8</accession>
<evidence type="ECO:0000313" key="4">
    <source>
        <dbReference type="EMBL" id="EFA80449.1"/>
    </source>
</evidence>
<dbReference type="RefSeq" id="XP_020432569.1">
    <property type="nucleotide sequence ID" value="XM_020578121.1"/>
</dbReference>
<dbReference type="FunCoup" id="D3BEW8">
    <property type="interactions" value="805"/>
</dbReference>
<dbReference type="GO" id="GO:0016020">
    <property type="term" value="C:membrane"/>
    <property type="evidence" value="ECO:0007669"/>
    <property type="project" value="InterPro"/>
</dbReference>
<dbReference type="InParanoid" id="D3BEW8"/>
<keyword evidence="2" id="KW-1133">Transmembrane helix</keyword>
<feature type="domain" description="Vesicle transport v-SNARE N-terminal" evidence="3">
    <location>
        <begin position="1"/>
        <end position="64"/>
    </location>
</feature>
<dbReference type="GO" id="GO:0016192">
    <property type="term" value="P:vesicle-mediated transport"/>
    <property type="evidence" value="ECO:0007669"/>
    <property type="project" value="InterPro"/>
</dbReference>
<dbReference type="InterPro" id="IPR007705">
    <property type="entry name" value="Vesicle_trsprt_v-SNARE_N"/>
</dbReference>
<dbReference type="Gene3D" id="1.20.58.400">
    <property type="entry name" value="t-snare proteins"/>
    <property type="match status" value="1"/>
</dbReference>
<gene>
    <name evidence="4" type="ORF">PPL_07284</name>
</gene>
<dbReference type="SUPFAM" id="SSF47661">
    <property type="entry name" value="t-snare proteins"/>
    <property type="match status" value="1"/>
</dbReference>
<keyword evidence="2" id="KW-0472">Membrane</keyword>